<dbReference type="Proteomes" id="UP000001235">
    <property type="component" value="Chromosome"/>
</dbReference>
<name>D9SII0_GALCS</name>
<dbReference type="KEGG" id="gca:Galf_2138"/>
<organism evidence="2 3">
    <name type="scientific">Gallionella capsiferriformans (strain ES-2)</name>
    <name type="common">Gallionella ferruginea capsiferriformans (strain ES-2)</name>
    <dbReference type="NCBI Taxonomy" id="395494"/>
    <lineage>
        <taxon>Bacteria</taxon>
        <taxon>Pseudomonadati</taxon>
        <taxon>Pseudomonadota</taxon>
        <taxon>Betaproteobacteria</taxon>
        <taxon>Nitrosomonadales</taxon>
        <taxon>Gallionellaceae</taxon>
        <taxon>Gallionella</taxon>
    </lineage>
</organism>
<evidence type="ECO:0000313" key="2">
    <source>
        <dbReference type="EMBL" id="ADL56143.1"/>
    </source>
</evidence>
<evidence type="ECO:0000313" key="3">
    <source>
        <dbReference type="Proteomes" id="UP000001235"/>
    </source>
</evidence>
<protein>
    <submittedName>
        <fullName evidence="2">Uncharacterized protein</fullName>
    </submittedName>
</protein>
<reference evidence="2 3" key="1">
    <citation type="submission" date="2010-08" db="EMBL/GenBank/DDBJ databases">
        <title>Complete sequence of Gallionella capsiferriformans ES-2.</title>
        <authorList>
            <consortium name="US DOE Joint Genome Institute"/>
            <person name="Lucas S."/>
            <person name="Copeland A."/>
            <person name="Lapidus A."/>
            <person name="Cheng J.-F."/>
            <person name="Bruce D."/>
            <person name="Goodwin L."/>
            <person name="Pitluck S."/>
            <person name="Chertkov O."/>
            <person name="Davenport K.W."/>
            <person name="Detter J.C."/>
            <person name="Han C."/>
            <person name="Tapia R."/>
            <person name="Land M."/>
            <person name="Hauser L."/>
            <person name="Chang Y.-J."/>
            <person name="Jeffries C."/>
            <person name="Kyrpides N."/>
            <person name="Ivanova N."/>
            <person name="Mikhailova N."/>
            <person name="Shelobolina E.S."/>
            <person name="Picardal F."/>
            <person name="Roden E."/>
            <person name="Emerson D."/>
            <person name="Woyke T."/>
        </authorList>
    </citation>
    <scope>NUCLEOTIDE SEQUENCE [LARGE SCALE GENOMIC DNA]</scope>
    <source>
        <strain evidence="2 3">ES-2</strain>
    </source>
</reference>
<dbReference type="HOGENOM" id="CLU_1956434_0_0_4"/>
<evidence type="ECO:0000256" key="1">
    <source>
        <dbReference type="SAM" id="MobiDB-lite"/>
    </source>
</evidence>
<feature type="compositionally biased region" description="Basic and acidic residues" evidence="1">
    <location>
        <begin position="9"/>
        <end position="18"/>
    </location>
</feature>
<dbReference type="EMBL" id="CP002159">
    <property type="protein sequence ID" value="ADL56143.1"/>
    <property type="molecule type" value="Genomic_DNA"/>
</dbReference>
<feature type="region of interest" description="Disordered" evidence="1">
    <location>
        <begin position="1"/>
        <end position="24"/>
    </location>
</feature>
<keyword evidence="3" id="KW-1185">Reference proteome</keyword>
<accession>D9SII0</accession>
<dbReference type="AlphaFoldDB" id="D9SII0"/>
<proteinExistence type="predicted"/>
<sequence>MNEQNSAELRQKKFRDQMKSSGKRQRTFFLSDEAVEALKKRKIDTNAANLNQVLEDLLLSLSGQPAPKPTATVTNEMLLAKLKELSTKQDQYSFLFSQAFASDNTVAVRIDLIGRANAIATGVRPVSE</sequence>
<dbReference type="RefSeq" id="WP_013294075.1">
    <property type="nucleotide sequence ID" value="NC_014394.1"/>
</dbReference>
<gene>
    <name evidence="2" type="ordered locus">Galf_2138</name>
</gene>